<accession>A0A8X6W764</accession>
<keyword evidence="2" id="KW-1185">Reference proteome</keyword>
<dbReference type="Proteomes" id="UP000887159">
    <property type="component" value="Unassembled WGS sequence"/>
</dbReference>
<organism evidence="1 2">
    <name type="scientific">Trichonephila clavipes</name>
    <name type="common">Golden silk orbweaver</name>
    <name type="synonym">Nephila clavipes</name>
    <dbReference type="NCBI Taxonomy" id="2585209"/>
    <lineage>
        <taxon>Eukaryota</taxon>
        <taxon>Metazoa</taxon>
        <taxon>Ecdysozoa</taxon>
        <taxon>Arthropoda</taxon>
        <taxon>Chelicerata</taxon>
        <taxon>Arachnida</taxon>
        <taxon>Araneae</taxon>
        <taxon>Araneomorphae</taxon>
        <taxon>Entelegynae</taxon>
        <taxon>Araneoidea</taxon>
        <taxon>Nephilidae</taxon>
        <taxon>Trichonephila</taxon>
    </lineage>
</organism>
<dbReference type="EMBL" id="BMAU01021387">
    <property type="protein sequence ID" value="GFY29174.1"/>
    <property type="molecule type" value="Genomic_DNA"/>
</dbReference>
<proteinExistence type="predicted"/>
<sequence length="103" mass="11785">MSKTQLKLLPVEPMLLHVHYLLYSTRSVYSRDAPPSVLLLDVVHGLEMIRCAILLHCCFIAAYVASKLVLVDFIERCSYIPYSEDCHVASFVDIFANVFDRLH</sequence>
<evidence type="ECO:0000313" key="1">
    <source>
        <dbReference type="EMBL" id="GFY29174.1"/>
    </source>
</evidence>
<comment type="caution">
    <text evidence="1">The sequence shown here is derived from an EMBL/GenBank/DDBJ whole genome shotgun (WGS) entry which is preliminary data.</text>
</comment>
<gene>
    <name evidence="1" type="ORF">TNCV_4723021</name>
</gene>
<evidence type="ECO:0000313" key="2">
    <source>
        <dbReference type="Proteomes" id="UP000887159"/>
    </source>
</evidence>
<dbReference type="AlphaFoldDB" id="A0A8X6W764"/>
<protein>
    <submittedName>
        <fullName evidence="1">Uncharacterized protein</fullName>
    </submittedName>
</protein>
<name>A0A8X6W764_TRICX</name>
<reference evidence="1" key="1">
    <citation type="submission" date="2020-08" db="EMBL/GenBank/DDBJ databases">
        <title>Multicomponent nature underlies the extraordinary mechanical properties of spider dragline silk.</title>
        <authorList>
            <person name="Kono N."/>
            <person name="Nakamura H."/>
            <person name="Mori M."/>
            <person name="Yoshida Y."/>
            <person name="Ohtoshi R."/>
            <person name="Malay A.D."/>
            <person name="Moran D.A.P."/>
            <person name="Tomita M."/>
            <person name="Numata K."/>
            <person name="Arakawa K."/>
        </authorList>
    </citation>
    <scope>NUCLEOTIDE SEQUENCE</scope>
</reference>